<dbReference type="EMBL" id="AGNK02001327">
    <property type="status" value="NOT_ANNOTATED_CDS"/>
    <property type="molecule type" value="Genomic_DNA"/>
</dbReference>
<feature type="compositionally biased region" description="Basic and acidic residues" evidence="1">
    <location>
        <begin position="17"/>
        <end position="31"/>
    </location>
</feature>
<gene>
    <name evidence="3" type="ORF">SETIT_2G376900v2</name>
</gene>
<organism evidence="4 5">
    <name type="scientific">Setaria italica</name>
    <name type="common">Foxtail millet</name>
    <name type="synonym">Panicum italicum</name>
    <dbReference type="NCBI Taxonomy" id="4555"/>
    <lineage>
        <taxon>Eukaryota</taxon>
        <taxon>Viridiplantae</taxon>
        <taxon>Streptophyta</taxon>
        <taxon>Embryophyta</taxon>
        <taxon>Tracheophyta</taxon>
        <taxon>Spermatophyta</taxon>
        <taxon>Magnoliopsida</taxon>
        <taxon>Liliopsida</taxon>
        <taxon>Poales</taxon>
        <taxon>Poaceae</taxon>
        <taxon>PACMAD clade</taxon>
        <taxon>Panicoideae</taxon>
        <taxon>Panicodae</taxon>
        <taxon>Paniceae</taxon>
        <taxon>Cenchrinae</taxon>
        <taxon>Setaria</taxon>
    </lineage>
</organism>
<accession>K4A2A4</accession>
<dbReference type="HOGENOM" id="CLU_030845_0_0_1"/>
<feature type="region of interest" description="Disordered" evidence="1">
    <location>
        <begin position="1"/>
        <end position="31"/>
    </location>
</feature>
<reference evidence="4" key="3">
    <citation type="submission" date="2018-08" db="UniProtKB">
        <authorList>
            <consortium name="EnsemblPlants"/>
        </authorList>
    </citation>
    <scope>IDENTIFICATION</scope>
    <source>
        <strain evidence="4">Yugu1</strain>
    </source>
</reference>
<keyword evidence="5" id="KW-1185">Reference proteome</keyword>
<evidence type="ECO:0000313" key="5">
    <source>
        <dbReference type="Proteomes" id="UP000004995"/>
    </source>
</evidence>
<feature type="domain" description="DUF6598" evidence="2">
    <location>
        <begin position="153"/>
        <end position="386"/>
    </location>
</feature>
<dbReference type="Proteomes" id="UP000004995">
    <property type="component" value="Unassembled WGS sequence"/>
</dbReference>
<name>K4A2A4_SETIT</name>
<dbReference type="Gramene" id="KQL26521">
    <property type="protein sequence ID" value="KQL26521"/>
    <property type="gene ID" value="SETIT_033001mg"/>
</dbReference>
<protein>
    <recommendedName>
        <fullName evidence="2">DUF6598 domain-containing protein</fullName>
    </recommendedName>
</protein>
<dbReference type="OrthoDB" id="681537at2759"/>
<evidence type="ECO:0000256" key="1">
    <source>
        <dbReference type="SAM" id="MobiDB-lite"/>
    </source>
</evidence>
<reference evidence="3 5" key="1">
    <citation type="journal article" date="2012" name="Nat. Biotechnol.">
        <title>Reference genome sequence of the model plant Setaria.</title>
        <authorList>
            <person name="Bennetzen J.L."/>
            <person name="Schmutz J."/>
            <person name="Wang H."/>
            <person name="Percifield R."/>
            <person name="Hawkins J."/>
            <person name="Pontaroli A.C."/>
            <person name="Estep M."/>
            <person name="Feng L."/>
            <person name="Vaughn J.N."/>
            <person name="Grimwood J."/>
            <person name="Jenkins J."/>
            <person name="Barry K."/>
            <person name="Lindquist E."/>
            <person name="Hellsten U."/>
            <person name="Deshpande S."/>
            <person name="Wang X."/>
            <person name="Wu X."/>
            <person name="Mitros T."/>
            <person name="Triplett J."/>
            <person name="Yang X."/>
            <person name="Ye C.Y."/>
            <person name="Mauro-Herrera M."/>
            <person name="Wang L."/>
            <person name="Li P."/>
            <person name="Sharma M."/>
            <person name="Sharma R."/>
            <person name="Ronald P.C."/>
            <person name="Panaud O."/>
            <person name="Kellogg E.A."/>
            <person name="Brutnell T.P."/>
            <person name="Doust A.N."/>
            <person name="Tuskan G.A."/>
            <person name="Rokhsar D."/>
            <person name="Devos K.M."/>
        </authorList>
    </citation>
    <scope>NUCLEOTIDE SEQUENCE [LARGE SCALE GENOMIC DNA]</scope>
    <source>
        <strain evidence="5">cv. Yugu1</strain>
        <strain evidence="3">Yugu1</strain>
    </source>
</reference>
<evidence type="ECO:0000259" key="2">
    <source>
        <dbReference type="Pfam" id="PF20241"/>
    </source>
</evidence>
<dbReference type="Pfam" id="PF20241">
    <property type="entry name" value="DUF6598"/>
    <property type="match status" value="1"/>
</dbReference>
<evidence type="ECO:0000313" key="4">
    <source>
        <dbReference type="EnsemblPlants" id="KQL26521"/>
    </source>
</evidence>
<reference evidence="3" key="2">
    <citation type="submission" date="2015-07" db="EMBL/GenBank/DDBJ databases">
        <authorList>
            <person name="Noorani M."/>
        </authorList>
    </citation>
    <scope>NUCLEOTIDE SEQUENCE</scope>
    <source>
        <strain evidence="3">Yugu1</strain>
    </source>
</reference>
<dbReference type="EnsemblPlants" id="KQL26521">
    <property type="protein sequence ID" value="KQL26521"/>
    <property type="gene ID" value="SETIT_033001mg"/>
</dbReference>
<dbReference type="PANTHER" id="PTHR33065">
    <property type="entry name" value="OS07G0486400 PROTEIN"/>
    <property type="match status" value="1"/>
</dbReference>
<sequence length="392" mass="44494">MRSIVEEENKTLVPSVEEEHPLGKEGPHDKNINYHDPFTILGVEVADILGMRGENEGTALWRVRMAQLGDEAMRERLKVEFGCAGERKVEEPKEEDTELKRSDYEAWVASQFRDEWTAQYSASYGSFDDTTRFGPMRFTDEPAPGYTAFPIGTLQVFSVKVAGIKRSLQWPLDVFGFVAVRDCIDKNRNIIFNLTRNNCQTLTEKDRYLVLTGPTRAIVWPTHVTIEVKLTLKGATESEDKDLSFLDDPLFGRHVRYPDLFRRYKTSKLSTLEFTLGHIVDSVEATIFVRVIDGSWPDSRSGQFAAFSTTGVRDKDSRSIDRQKIVLLDSRGDKVLVTGDGEIELFTAVVSVETRGTLKVCVKLWKTSKSKRNVVEDECMGFHTSGSQEKQW</sequence>
<proteinExistence type="predicted"/>
<dbReference type="OMA" id="VVEDECM"/>
<dbReference type="EMBL" id="CM003529">
    <property type="protein sequence ID" value="RCV13824.1"/>
    <property type="molecule type" value="Genomic_DNA"/>
</dbReference>
<dbReference type="InterPro" id="IPR046533">
    <property type="entry name" value="DUF6598"/>
</dbReference>
<dbReference type="eggNOG" id="ENOG502R3B0">
    <property type="taxonomic scope" value="Eukaryota"/>
</dbReference>
<evidence type="ECO:0000313" key="3">
    <source>
        <dbReference type="EMBL" id="RCV13824.1"/>
    </source>
</evidence>
<feature type="compositionally biased region" description="Basic and acidic residues" evidence="1">
    <location>
        <begin position="1"/>
        <end position="10"/>
    </location>
</feature>
<dbReference type="AlphaFoldDB" id="K4A2A4"/>
<dbReference type="PANTHER" id="PTHR33065:SF180">
    <property type="entry name" value="DUF6598 DOMAIN-CONTAINING PROTEIN"/>
    <property type="match status" value="1"/>
</dbReference>